<feature type="domain" description="HTH araC/xylS-type" evidence="4">
    <location>
        <begin position="183"/>
        <end position="283"/>
    </location>
</feature>
<evidence type="ECO:0000256" key="2">
    <source>
        <dbReference type="ARBA" id="ARBA00023125"/>
    </source>
</evidence>
<dbReference type="Pfam" id="PF12833">
    <property type="entry name" value="HTH_18"/>
    <property type="match status" value="1"/>
</dbReference>
<protein>
    <recommendedName>
        <fullName evidence="4">HTH araC/xylS-type domain-containing protein</fullName>
    </recommendedName>
</protein>
<dbReference type="GO" id="GO:0003700">
    <property type="term" value="F:DNA-binding transcription factor activity"/>
    <property type="evidence" value="ECO:0007669"/>
    <property type="project" value="InterPro"/>
</dbReference>
<dbReference type="GO" id="GO:0043565">
    <property type="term" value="F:sequence-specific DNA binding"/>
    <property type="evidence" value="ECO:0007669"/>
    <property type="project" value="InterPro"/>
</dbReference>
<dbReference type="InterPro" id="IPR009057">
    <property type="entry name" value="Homeodomain-like_sf"/>
</dbReference>
<dbReference type="AlphaFoldDB" id="A0AAV3U3N2"/>
<gene>
    <name evidence="5" type="ORF">GCM10025791_26320</name>
</gene>
<accession>A0AAV3U3N2</accession>
<dbReference type="EMBL" id="BAABLX010000024">
    <property type="protein sequence ID" value="GAA4945838.1"/>
    <property type="molecule type" value="Genomic_DNA"/>
</dbReference>
<dbReference type="InterPro" id="IPR050204">
    <property type="entry name" value="AraC_XylS_family_regulators"/>
</dbReference>
<dbReference type="Proteomes" id="UP001409585">
    <property type="component" value="Unassembled WGS sequence"/>
</dbReference>
<dbReference type="PANTHER" id="PTHR46796:SF6">
    <property type="entry name" value="ARAC SUBFAMILY"/>
    <property type="match status" value="1"/>
</dbReference>
<dbReference type="PROSITE" id="PS00041">
    <property type="entry name" value="HTH_ARAC_FAMILY_1"/>
    <property type="match status" value="1"/>
</dbReference>
<dbReference type="PANTHER" id="PTHR46796">
    <property type="entry name" value="HTH-TYPE TRANSCRIPTIONAL ACTIVATOR RHAS-RELATED"/>
    <property type="match status" value="1"/>
</dbReference>
<sequence length="289" mass="32830">MQHQANNTMVVSAGMNLPVATAQIVQFNMAQPIDNTLQRDDVYWLDMCLTPRPGNVRARYSDHWAPERYKNLGNLFLLPPGERLHTRSDGCIQQSSLLCQLKREEIVEWFDGDINWTDQRLEASLDISEANVRSLLLRLAEELRHPGFASETLVELIIAQLCIELRRFCVSVREAPRPGGLTGWRLRAIDERLQEVREAPSLSELADICGLSIRQMTRGFRASRDCSIGDYVANNRIEQARKLLATDLSIKAIAYTLGFASPSSFCYAFRRATDETPGEHRQRLKRTGI</sequence>
<comment type="caution">
    <text evidence="5">The sequence shown here is derived from an EMBL/GenBank/DDBJ whole genome shotgun (WGS) entry which is preliminary data.</text>
</comment>
<dbReference type="InterPro" id="IPR018062">
    <property type="entry name" value="HTH_AraC-typ_CS"/>
</dbReference>
<dbReference type="InterPro" id="IPR018060">
    <property type="entry name" value="HTH_AraC"/>
</dbReference>
<evidence type="ECO:0000259" key="4">
    <source>
        <dbReference type="PROSITE" id="PS01124"/>
    </source>
</evidence>
<dbReference type="PROSITE" id="PS01124">
    <property type="entry name" value="HTH_ARAC_FAMILY_2"/>
    <property type="match status" value="1"/>
</dbReference>
<dbReference type="SUPFAM" id="SSF46689">
    <property type="entry name" value="Homeodomain-like"/>
    <property type="match status" value="1"/>
</dbReference>
<dbReference type="RefSeq" id="WP_345422862.1">
    <property type="nucleotide sequence ID" value="NZ_AP031496.1"/>
</dbReference>
<dbReference type="SMART" id="SM00342">
    <property type="entry name" value="HTH_ARAC"/>
    <property type="match status" value="1"/>
</dbReference>
<organism evidence="5 6">
    <name type="scientific">Halioxenophilus aromaticivorans</name>
    <dbReference type="NCBI Taxonomy" id="1306992"/>
    <lineage>
        <taxon>Bacteria</taxon>
        <taxon>Pseudomonadati</taxon>
        <taxon>Pseudomonadota</taxon>
        <taxon>Gammaproteobacteria</taxon>
        <taxon>Alteromonadales</taxon>
        <taxon>Alteromonadaceae</taxon>
        <taxon>Halioxenophilus</taxon>
    </lineage>
</organism>
<evidence type="ECO:0000313" key="5">
    <source>
        <dbReference type="EMBL" id="GAA4945838.1"/>
    </source>
</evidence>
<dbReference type="Gene3D" id="1.10.10.60">
    <property type="entry name" value="Homeodomain-like"/>
    <property type="match status" value="1"/>
</dbReference>
<evidence type="ECO:0000256" key="1">
    <source>
        <dbReference type="ARBA" id="ARBA00023015"/>
    </source>
</evidence>
<evidence type="ECO:0000256" key="3">
    <source>
        <dbReference type="ARBA" id="ARBA00023163"/>
    </source>
</evidence>
<keyword evidence="1" id="KW-0805">Transcription regulation</keyword>
<keyword evidence="3" id="KW-0804">Transcription</keyword>
<keyword evidence="6" id="KW-1185">Reference proteome</keyword>
<proteinExistence type="predicted"/>
<name>A0AAV3U3N2_9ALTE</name>
<reference evidence="6" key="1">
    <citation type="journal article" date="2019" name="Int. J. Syst. Evol. Microbiol.">
        <title>The Global Catalogue of Microorganisms (GCM) 10K type strain sequencing project: providing services to taxonomists for standard genome sequencing and annotation.</title>
        <authorList>
            <consortium name="The Broad Institute Genomics Platform"/>
            <consortium name="The Broad Institute Genome Sequencing Center for Infectious Disease"/>
            <person name="Wu L."/>
            <person name="Ma J."/>
        </authorList>
    </citation>
    <scope>NUCLEOTIDE SEQUENCE [LARGE SCALE GENOMIC DNA]</scope>
    <source>
        <strain evidence="6">JCM 19134</strain>
    </source>
</reference>
<keyword evidence="2" id="KW-0238">DNA-binding</keyword>
<evidence type="ECO:0000313" key="6">
    <source>
        <dbReference type="Proteomes" id="UP001409585"/>
    </source>
</evidence>